<proteinExistence type="predicted"/>
<dbReference type="EMBL" id="VOXD01000013">
    <property type="protein sequence ID" value="TXF89564.1"/>
    <property type="molecule type" value="Genomic_DNA"/>
</dbReference>
<name>A0A5C7FGR4_9BACT</name>
<dbReference type="Pfam" id="PF04264">
    <property type="entry name" value="YceI"/>
    <property type="match status" value="1"/>
</dbReference>
<dbReference type="PANTHER" id="PTHR34406">
    <property type="entry name" value="PROTEIN YCEI"/>
    <property type="match status" value="1"/>
</dbReference>
<gene>
    <name evidence="2" type="ORF">FUA23_10210</name>
</gene>
<comment type="caution">
    <text evidence="2">The sequence shown here is derived from an EMBL/GenBank/DDBJ whole genome shotgun (WGS) entry which is preliminary data.</text>
</comment>
<dbReference type="SUPFAM" id="SSF101874">
    <property type="entry name" value="YceI-like"/>
    <property type="match status" value="1"/>
</dbReference>
<dbReference type="Gene3D" id="2.40.128.110">
    <property type="entry name" value="Lipid/polyisoprenoid-binding, YceI-like"/>
    <property type="match status" value="1"/>
</dbReference>
<dbReference type="Proteomes" id="UP000321907">
    <property type="component" value="Unassembled WGS sequence"/>
</dbReference>
<reference evidence="2 3" key="1">
    <citation type="submission" date="2019-08" db="EMBL/GenBank/DDBJ databases">
        <title>Lewinella sp. strain SSH13 Genome sequencing and assembly.</title>
        <authorList>
            <person name="Kim I."/>
        </authorList>
    </citation>
    <scope>NUCLEOTIDE SEQUENCE [LARGE SCALE GENOMIC DNA]</scope>
    <source>
        <strain evidence="2 3">SSH13</strain>
    </source>
</reference>
<dbReference type="OrthoDB" id="951410at2"/>
<dbReference type="InterPro" id="IPR036761">
    <property type="entry name" value="TTHA0802/YceI-like_sf"/>
</dbReference>
<protein>
    <submittedName>
        <fullName evidence="2">YceI family protein</fullName>
    </submittedName>
</protein>
<dbReference type="AlphaFoldDB" id="A0A5C7FGR4"/>
<accession>A0A5C7FGR4</accession>
<dbReference type="InterPro" id="IPR007372">
    <property type="entry name" value="Lipid/polyisoprenoid-bd_YceI"/>
</dbReference>
<sequence length="233" mass="25179">MASNLFASTRINNNLAMKNFFFLLTLAAFFTACGGPEGQAVESSEAEDETTKTEMVSSTQYNVDPAASVINWEGSKIAYGHTGTVRVTDGQLIVANDAIVGGKFAIDLREMESTDLEGEKATKLISHLQSADFFDVETYPMANFVITQVQEASNEDGRTHDITGNLTLHGESRSITIPATVSMEGGMLKASTPKFTIDRTQWGMEYGSGAIGTVQDKMINDNIGLEIMLVANK</sequence>
<feature type="domain" description="Lipid/polyisoprenoid-binding YceI-like" evidence="1">
    <location>
        <begin position="60"/>
        <end position="232"/>
    </location>
</feature>
<organism evidence="2 3">
    <name type="scientific">Neolewinella aurantiaca</name>
    <dbReference type="NCBI Taxonomy" id="2602767"/>
    <lineage>
        <taxon>Bacteria</taxon>
        <taxon>Pseudomonadati</taxon>
        <taxon>Bacteroidota</taxon>
        <taxon>Saprospiria</taxon>
        <taxon>Saprospirales</taxon>
        <taxon>Lewinellaceae</taxon>
        <taxon>Neolewinella</taxon>
    </lineage>
</organism>
<dbReference type="PANTHER" id="PTHR34406:SF1">
    <property type="entry name" value="PROTEIN YCEI"/>
    <property type="match status" value="1"/>
</dbReference>
<evidence type="ECO:0000259" key="1">
    <source>
        <dbReference type="SMART" id="SM00867"/>
    </source>
</evidence>
<keyword evidence="3" id="KW-1185">Reference proteome</keyword>
<evidence type="ECO:0000313" key="3">
    <source>
        <dbReference type="Proteomes" id="UP000321907"/>
    </source>
</evidence>
<evidence type="ECO:0000313" key="2">
    <source>
        <dbReference type="EMBL" id="TXF89564.1"/>
    </source>
</evidence>
<dbReference type="SMART" id="SM00867">
    <property type="entry name" value="YceI"/>
    <property type="match status" value="1"/>
</dbReference>